<feature type="domain" description="ABC transporter" evidence="6">
    <location>
        <begin position="4"/>
        <end position="231"/>
    </location>
</feature>
<dbReference type="GO" id="GO:0005524">
    <property type="term" value="F:ATP binding"/>
    <property type="evidence" value="ECO:0007669"/>
    <property type="project" value="UniProtKB-KW"/>
</dbReference>
<evidence type="ECO:0000313" key="7">
    <source>
        <dbReference type="EMBL" id="MXO54737.1"/>
    </source>
</evidence>
<dbReference type="GO" id="GO:0016887">
    <property type="term" value="F:ATP hydrolysis activity"/>
    <property type="evidence" value="ECO:0007669"/>
    <property type="project" value="InterPro"/>
</dbReference>
<keyword evidence="2" id="KW-0813">Transport</keyword>
<comment type="caution">
    <text evidence="7">The sequence shown here is derived from an EMBL/GenBank/DDBJ whole genome shotgun (WGS) entry which is preliminary data.</text>
</comment>
<keyword evidence="4" id="KW-0547">Nucleotide-binding</keyword>
<organism evidence="7 8">
    <name type="scientific">Qipengyuania pelagi</name>
    <dbReference type="NCBI Taxonomy" id="994320"/>
    <lineage>
        <taxon>Bacteria</taxon>
        <taxon>Pseudomonadati</taxon>
        <taxon>Pseudomonadota</taxon>
        <taxon>Alphaproteobacteria</taxon>
        <taxon>Sphingomonadales</taxon>
        <taxon>Erythrobacteraceae</taxon>
        <taxon>Qipengyuania</taxon>
    </lineage>
</organism>
<dbReference type="InterPro" id="IPR003593">
    <property type="entry name" value="AAA+_ATPase"/>
</dbReference>
<dbReference type="PROSITE" id="PS50893">
    <property type="entry name" value="ABC_TRANSPORTER_2"/>
    <property type="match status" value="1"/>
</dbReference>
<accession>A0A844YBE0</accession>
<dbReference type="Gene3D" id="3.40.50.300">
    <property type="entry name" value="P-loop containing nucleotide triphosphate hydrolases"/>
    <property type="match status" value="1"/>
</dbReference>
<proteinExistence type="inferred from homology"/>
<protein>
    <submittedName>
        <fullName evidence="7">ATP-binding cassette domain-containing protein</fullName>
    </submittedName>
</protein>
<dbReference type="InterPro" id="IPR003439">
    <property type="entry name" value="ABC_transporter-like_ATP-bd"/>
</dbReference>
<dbReference type="PANTHER" id="PTHR42711">
    <property type="entry name" value="ABC TRANSPORTER ATP-BINDING PROTEIN"/>
    <property type="match status" value="1"/>
</dbReference>
<dbReference type="SUPFAM" id="SSF52540">
    <property type="entry name" value="P-loop containing nucleoside triphosphate hydrolases"/>
    <property type="match status" value="1"/>
</dbReference>
<dbReference type="PANTHER" id="PTHR42711:SF5">
    <property type="entry name" value="ABC TRANSPORTER ATP-BINDING PROTEIN NATA"/>
    <property type="match status" value="1"/>
</dbReference>
<dbReference type="InterPro" id="IPR027417">
    <property type="entry name" value="P-loop_NTPase"/>
</dbReference>
<dbReference type="AlphaFoldDB" id="A0A844YBE0"/>
<dbReference type="EMBL" id="WTYD01000002">
    <property type="protein sequence ID" value="MXO54737.1"/>
    <property type="molecule type" value="Genomic_DNA"/>
</dbReference>
<keyword evidence="3" id="KW-0536">Nodulation</keyword>
<keyword evidence="5 7" id="KW-0067">ATP-binding</keyword>
<gene>
    <name evidence="7" type="ORF">GRI47_12075</name>
</gene>
<evidence type="ECO:0000256" key="1">
    <source>
        <dbReference type="ARBA" id="ARBA00005417"/>
    </source>
</evidence>
<dbReference type="Pfam" id="PF00005">
    <property type="entry name" value="ABC_tran"/>
    <property type="match status" value="1"/>
</dbReference>
<evidence type="ECO:0000259" key="6">
    <source>
        <dbReference type="PROSITE" id="PS50893"/>
    </source>
</evidence>
<dbReference type="PROSITE" id="PS00211">
    <property type="entry name" value="ABC_TRANSPORTER_1"/>
    <property type="match status" value="1"/>
</dbReference>
<sequence>MSVLEVSNLVKRFDGVLAVDDLSFSVAPGEIFGFLGGNGAGKTTTLRMVLDIIRPTSGSIQVFGSAPGRRNAQAIGFLPEERGLYAGMSAIDTIVYFGRLKGMDSTEARRRGMELLSRFDLADRAKSDIGDMSKGMAQKVQLATSLVNDPELLMLDEPFSGLDPVNQGLLENEILRASERGAAVIFSTHVMQHAERLCDRLLLLKKGSKRFEGTLEEARAALPARLVACAKEDLSRIPGVARAASGDGLEDGWHDWTLHLEPGVPAADILEYCTTHGIALRRWDEHQASLHDVFVRMVGEEPAPARTEKEIAA</sequence>
<dbReference type="RefSeq" id="WP_160661629.1">
    <property type="nucleotide sequence ID" value="NZ_BAABDV010000001.1"/>
</dbReference>
<dbReference type="InterPro" id="IPR017871">
    <property type="entry name" value="ABC_transporter-like_CS"/>
</dbReference>
<evidence type="ECO:0000256" key="3">
    <source>
        <dbReference type="ARBA" id="ARBA00022458"/>
    </source>
</evidence>
<dbReference type="OrthoDB" id="9778547at2"/>
<dbReference type="SMART" id="SM00382">
    <property type="entry name" value="AAA"/>
    <property type="match status" value="1"/>
</dbReference>
<evidence type="ECO:0000256" key="2">
    <source>
        <dbReference type="ARBA" id="ARBA00022448"/>
    </source>
</evidence>
<evidence type="ECO:0000313" key="8">
    <source>
        <dbReference type="Proteomes" id="UP000430272"/>
    </source>
</evidence>
<evidence type="ECO:0000256" key="4">
    <source>
        <dbReference type="ARBA" id="ARBA00022741"/>
    </source>
</evidence>
<evidence type="ECO:0000256" key="5">
    <source>
        <dbReference type="ARBA" id="ARBA00022840"/>
    </source>
</evidence>
<reference evidence="7 8" key="1">
    <citation type="submission" date="2019-12" db="EMBL/GenBank/DDBJ databases">
        <title>Genomic-based taxomic classification of the family Erythrobacteraceae.</title>
        <authorList>
            <person name="Xu L."/>
        </authorList>
    </citation>
    <scope>NUCLEOTIDE SEQUENCE [LARGE SCALE GENOMIC DNA]</scope>
    <source>
        <strain evidence="7 8">JCM 17468</strain>
    </source>
</reference>
<comment type="similarity">
    <text evidence="1">Belongs to the ABC transporter superfamily.</text>
</comment>
<dbReference type="Proteomes" id="UP000430272">
    <property type="component" value="Unassembled WGS sequence"/>
</dbReference>
<dbReference type="InterPro" id="IPR050763">
    <property type="entry name" value="ABC_transporter_ATP-binding"/>
</dbReference>
<keyword evidence="8" id="KW-1185">Reference proteome</keyword>
<name>A0A844YBE0_9SPHN</name>